<feature type="region of interest" description="Disordered" evidence="1">
    <location>
        <begin position="566"/>
        <end position="609"/>
    </location>
</feature>
<keyword evidence="2" id="KW-1185">Reference proteome</keyword>
<dbReference type="Gene3D" id="2.60.450.20">
    <property type="match status" value="1"/>
</dbReference>
<reference evidence="3" key="1">
    <citation type="submission" date="2025-08" db="UniProtKB">
        <authorList>
            <consortium name="RefSeq"/>
        </authorList>
    </citation>
    <scope>IDENTIFICATION</scope>
</reference>
<feature type="compositionally biased region" description="Basic and acidic residues" evidence="1">
    <location>
        <begin position="385"/>
        <end position="400"/>
    </location>
</feature>
<feature type="region of interest" description="Disordered" evidence="1">
    <location>
        <begin position="1965"/>
        <end position="2075"/>
    </location>
</feature>
<evidence type="ECO:0000313" key="2">
    <source>
        <dbReference type="Proteomes" id="UP000695022"/>
    </source>
</evidence>
<feature type="compositionally biased region" description="Low complexity" evidence="1">
    <location>
        <begin position="1244"/>
        <end position="1257"/>
    </location>
</feature>
<feature type="region of interest" description="Disordered" evidence="1">
    <location>
        <begin position="1440"/>
        <end position="1467"/>
    </location>
</feature>
<gene>
    <name evidence="3" type="primary">LOC106811369</name>
</gene>
<feature type="compositionally biased region" description="Polar residues" evidence="1">
    <location>
        <begin position="3133"/>
        <end position="3150"/>
    </location>
</feature>
<feature type="region of interest" description="Disordered" evidence="1">
    <location>
        <begin position="1116"/>
        <end position="1141"/>
    </location>
</feature>
<feature type="region of interest" description="Disordered" evidence="1">
    <location>
        <begin position="1156"/>
        <end position="1276"/>
    </location>
</feature>
<feature type="compositionally biased region" description="Polar residues" evidence="1">
    <location>
        <begin position="3239"/>
        <end position="3250"/>
    </location>
</feature>
<proteinExistence type="predicted"/>
<feature type="region of interest" description="Disordered" evidence="1">
    <location>
        <begin position="3503"/>
        <end position="3542"/>
    </location>
</feature>
<feature type="compositionally biased region" description="Basic and acidic residues" evidence="1">
    <location>
        <begin position="2735"/>
        <end position="2746"/>
    </location>
</feature>
<feature type="region of interest" description="Disordered" evidence="1">
    <location>
        <begin position="1684"/>
        <end position="1907"/>
    </location>
</feature>
<dbReference type="InterPro" id="IPR047002">
    <property type="entry name" value="Tcp10_C_sf"/>
</dbReference>
<feature type="region of interest" description="Disordered" evidence="1">
    <location>
        <begin position="1559"/>
        <end position="1578"/>
    </location>
</feature>
<feature type="region of interest" description="Disordered" evidence="1">
    <location>
        <begin position="2731"/>
        <end position="2776"/>
    </location>
</feature>
<feature type="region of interest" description="Disordered" evidence="1">
    <location>
        <begin position="3315"/>
        <end position="3334"/>
    </location>
</feature>
<feature type="region of interest" description="Disordered" evidence="1">
    <location>
        <begin position="1"/>
        <end position="57"/>
    </location>
</feature>
<feature type="region of interest" description="Disordered" evidence="1">
    <location>
        <begin position="1293"/>
        <end position="1343"/>
    </location>
</feature>
<feature type="compositionally biased region" description="Polar residues" evidence="1">
    <location>
        <begin position="458"/>
        <end position="467"/>
    </location>
</feature>
<feature type="compositionally biased region" description="Polar residues" evidence="1">
    <location>
        <begin position="1318"/>
        <end position="1333"/>
    </location>
</feature>
<feature type="compositionally biased region" description="Low complexity" evidence="1">
    <location>
        <begin position="1965"/>
        <end position="1976"/>
    </location>
</feature>
<feature type="compositionally biased region" description="Basic and acidic residues" evidence="1">
    <location>
        <begin position="355"/>
        <end position="372"/>
    </location>
</feature>
<feature type="compositionally biased region" description="Acidic residues" evidence="1">
    <location>
        <begin position="1788"/>
        <end position="1798"/>
    </location>
</feature>
<feature type="region of interest" description="Disordered" evidence="1">
    <location>
        <begin position="626"/>
        <end position="669"/>
    </location>
</feature>
<dbReference type="Proteomes" id="UP000695022">
    <property type="component" value="Unplaced"/>
</dbReference>
<feature type="compositionally biased region" description="Polar residues" evidence="1">
    <location>
        <begin position="320"/>
        <end position="330"/>
    </location>
</feature>
<feature type="compositionally biased region" description="Low complexity" evidence="1">
    <location>
        <begin position="1186"/>
        <end position="1200"/>
    </location>
</feature>
<feature type="compositionally biased region" description="Polar residues" evidence="1">
    <location>
        <begin position="46"/>
        <end position="55"/>
    </location>
</feature>
<feature type="compositionally biased region" description="Polar residues" evidence="1">
    <location>
        <begin position="1873"/>
        <end position="1885"/>
    </location>
</feature>
<feature type="compositionally biased region" description="Low complexity" evidence="1">
    <location>
        <begin position="534"/>
        <end position="543"/>
    </location>
</feature>
<sequence>MDTGWGSSLLDPTRDSEAGRFGALRPPVPNGREIRTPETRAVVSPRSGTPCSADTDNAGRRAVAENAVSENPMSTVVPVTARRILDILSRRGDDTHPATNRQSKRGDATCATDEPLWRASSRQDAACSGGREFDAAPATPRPVEVFLDDDDSVEAAKQLIITALASSATCSHGGYNDDDFQPPQTPLPEKRFLNDEESDAAIATLKLTMTRARGASSRAEADDVVLTTTQCGNTEAMQSARDKIRLTSGTADAGEIPGTANTRYVGDTPDVSAPSAGDTPVVMDSLSVRETPGLGYNNNVSEQASVSDLPEAGSDDHQSMLGSNCNQPDPTNDDDILNKKDLRGTCNNNMPNKSNDNDLLEKRNNELPDKRNANNIPDKCNNDGLPDRVRNHDLPERRNNDVLASSDASGHVGSRDSGSSASEADSPRGDVEYLDDTGSVDAVRRIDSALVAMKLTMTASPHASSPSDCLAGGRAQVKGGRPPQRSEDDALGVHTPHEQTSVASVHASRGTEGKEEEREKEGKGKEILPIGATSEAGESSMESSPPPVMQQYPMLAPAMKRSPMPALVTKQTPTPPANVKHSAAPPAVSQCSSPPLTIEPPPTPQPVVRFLDDDDDEEAMQLLNEALGRERPRRDDVAATMEQSASAAGPASCSDEAEAPPGRASADEQAEVVVRNLEGNVVYKLNDGSDSAPRGCEVTQDEVANDNVPQSPPWQVQFLEGSEGSSAVDYIRKGLGAEKAAAVAVDASVTSRVITSLSTVATLTTTTPTVAKKTRNLLSIANRLAHQQTGDGSTAAPTDDHTGVPLHLSVRGEANRFMRQGMGRHKAARHVVGSADVLAEIREYAERANREHQEVVTGSSVPEKSSAAPPTDQPPSQQRGDDRTVRNRFGAMPHEETLRRNDADVVAPPAQQRGAEPRYASQRSDVHHSMSAYKSVDVELRIPDPKAIFSREEAPAAPRAAPFSQLSPLVQQPHRRLDTSWFSRRSPQMQGAHMARMPPHAAPGFLPSPQQSPAAPHPHVAAMSFRNALPRAGASTVVQTMPAPRQGEFRPTMGHPTMLHHEGGRSWPRQAGAPLAGSKAAGADWQRDLQQLQEHERMWGHGMLPQHALQQRQLQQQRVLSQAPHREMAPRGVSQPFLSSPPLYEDVMQQTIGASQYQPRAPPFPGHPATFLPSSSGGTGRPPVYQQQQRAAAAPPGRGAFEPRSLRPAAASLGPPRQPPPLVPRGGAGQNPARPPPQLYTPMGAPAVKPPASAAAAAGGGISHQHPRDVLPAVDLSSRSRRPVEVLDLSLRRSPESSSLRGDVIPDSSLRRDVGPESSLQRDVGSCQTSESSEIGEKIGATDLRWQTPRPHAHELPAEHQRTTATSLHKQQRSLVDERPLVDELPLGDERPLEVGGGYLAEEFAKEHGEASSAQLSATENAELFISRIMSKAVDDIMNISTPGSPRSPDAGRRARPTRQGGGVAPDGSMPCQLLNLRRRELQCMQCEVRYPVMMARGANNYIHSYTCAAAKVPRLTPKYFQCDRCGMEFVTINPEELLAHDDVCIMATAPPPPAAPTVTATGVSTPPPQEASPASSIETIPYADDVEMSRSPEGAGDSSPDVIKIIEDQASGMMTACAVDAQREQPPIKIVIKPYADKAGHYLQTSGSEVATVVRPLDQLLCRPCSVRLQRRPLPATLIVAADPDYAEEPPSPASSASWQGSEEGDSMGASASDSLEFSSSSDAYSATDEDEGTQRGEGREPADKKAQSAEQMRQERHEKQARRLALNRLREERRKRASKAAHARDDDDDDDDDDEGASSGSGSRYHARLDEKSLVITLKPCSVPFPPKPTAPPTGDTPLRRPGLPRNTARKGHAAPSLSVARRQQPHAPKQITTTPDNDSQPTPHDETSKAKSADATATVATGNAQQPLEVLLAQLLQGPEQDSASEMALSMPTAELPHVVASSVSRVSDAVAETTETTLVTHAANVSSASRALPARKKKKRRSTNRVYFGSRGRRKRRKAVADAKTASPAAQQLDAASQQLPLMPAARGQSRRRATLSEQATKPALEASSGAVAKLRVRRSPGRPPRARRQHAKMGVYCVDAGAATSTSELMDASTFTDTTLAVDAARVTLTADKGRPTVATDDGRVTDDGRATVAIDDGRVTVAGNNGRIVVSEDDDRATVAVDDGRVTVAGNNGRIVVSEDDDRATVAVDDSRSTIAGNNGRIVVSEDDDRATVAVDDGRVTVAVDDGRIVVSEDDDRATIAVDDGKVTVAGNNGRIVVSEDDDRATVAVDDGRVTVSEENGRIAINDDDGGKVNVVNDDRLTVAGDDAQHQPQTSPADSYGLLVSGDVVSVGDCASSVVDPVVADVETSLPALETLTHEATDDWCNSSTHPDAHVKAVADISQTASLSTCAGEEGTSGNDPLLIGKATAVSPPITRRTEDLILSEDPPEDVLVVPSTSVLSPAVTDKSPDSSGTEMQDVVEVKDEVMQNSADLLPGGVESVREGQDEVTPDSADVLEGGADSPCEIGDQDALNIMVASPKLEVEFSPGGASAGEASDDNFDKTSVVFAASKQEELRRSPAAKRNLWRCIERFMVATGREKGSGHHSEPDTAETNAEQPQMDGGTRDVDKPQMDGGTRGEVNVDQPQMDGGRRDKSDVYKPLIDIGTGSTTGKVEQPTAVCSLPVSLGPTESPVVEASHDSEALRGGKRKVVRLADRIGTSPELATMAPFNQHLTDCKSMTVDVSTETVTELRQDDGKDEVSSGSHPQEGPECAQIDNAADPNSARLPSKIDSMDEAGTAGIEGEAATGNESPTSTDSDPVDLPSLHMLLSPKKSQPDIKPVFQHIQVATSLTVQPTASTQAPKPAMPQCVNTAMPQSRRSTASPSHQPTMPQVLKPTASSQTLGPTIPQDLKPTVLRSTDSMGATPQVIRLIIPQHFRSTTSQTIRFPTSQNVLLTMSQSVKPAVSQSVGTAVSHTVKPEISQSVGTAVSHTVKPAISQSVVPAVSHSVKPAVSQSVVPAVSHIVRLVVSQSARPAVSHVASSTQTPRVVMSRSMQPTVPLANQAVVSSCKPTRDSVARNDSTVQRAPHLPPRMARKTMRNGPTEARQKQQIAARLSCQQVSPPALRQGISGCRTSPDSGWARLQPAASSNDTTNLRGELTTPTKNRRGRPRKEPETSAPELKQGSSALRRTTPRRAASRQASTTLSRTPPALRRVSPARRHGSPTLRSGSPTLRSISPLLRYGSSPLRRASPSISENSQGETTQLKTYTRIPRRLSAVAAQPITIASVTADDTTPPVTVATVTADQAATATAAKPSESLLHPFKRRITRSTSRESYPAAVAADDDGDSDLNLPDNFQLTNFFTRGRSCSVSPAVSDAGAVASRAVGRMSPRLVAMRSPGSDGVSPSTAAVSPYRNTRSACAADPVSTPSDDRTSGRPRLASPVAANSQRAAVRGKRVAKVAANVENPKRIKMELQASGSRGRAVARVGLRSSTPTQTASPIEKTRRGLAILIPERKRLHVQGQEQEEEEEEKERPSLFGSMKKHFTSAYTQANKR</sequence>
<organism evidence="2 3">
    <name type="scientific">Priapulus caudatus</name>
    <name type="common">Priapulid worm</name>
    <dbReference type="NCBI Taxonomy" id="37621"/>
    <lineage>
        <taxon>Eukaryota</taxon>
        <taxon>Metazoa</taxon>
        <taxon>Ecdysozoa</taxon>
        <taxon>Scalidophora</taxon>
        <taxon>Priapulida</taxon>
        <taxon>Priapulimorpha</taxon>
        <taxon>Priapulimorphida</taxon>
        <taxon>Priapulidae</taxon>
        <taxon>Priapulus</taxon>
    </lineage>
</organism>
<feature type="compositionally biased region" description="Basic and acidic residues" evidence="1">
    <location>
        <begin position="509"/>
        <end position="526"/>
    </location>
</feature>
<feature type="region of interest" description="Disordered" evidence="1">
    <location>
        <begin position="248"/>
        <end position="280"/>
    </location>
</feature>
<feature type="compositionally biased region" description="Basic and acidic residues" evidence="1">
    <location>
        <begin position="2583"/>
        <end position="2594"/>
    </location>
</feature>
<feature type="region of interest" description="Disordered" evidence="1">
    <location>
        <begin position="3058"/>
        <end position="3250"/>
    </location>
</feature>
<accession>A0ABM1EE21</accession>
<feature type="compositionally biased region" description="Basic and acidic residues" evidence="1">
    <location>
        <begin position="893"/>
        <end position="903"/>
    </location>
</feature>
<feature type="compositionally biased region" description="Basic and acidic residues" evidence="1">
    <location>
        <begin position="1734"/>
        <end position="1760"/>
    </location>
</feature>
<feature type="compositionally biased region" description="Low complexity" evidence="1">
    <location>
        <begin position="1711"/>
        <end position="1728"/>
    </location>
</feature>
<feature type="region of interest" description="Disordered" evidence="1">
    <location>
        <begin position="1355"/>
        <end position="1374"/>
    </location>
</feature>
<feature type="region of interest" description="Disordered" evidence="1">
    <location>
        <begin position="2583"/>
        <end position="2643"/>
    </location>
</feature>
<feature type="compositionally biased region" description="Basic and acidic residues" evidence="1">
    <location>
        <begin position="627"/>
        <end position="637"/>
    </location>
</feature>
<feature type="region of interest" description="Disordered" evidence="1">
    <location>
        <begin position="849"/>
        <end position="927"/>
    </location>
</feature>
<feature type="compositionally biased region" description="Basic and acidic residues" evidence="1">
    <location>
        <begin position="1886"/>
        <end position="1895"/>
    </location>
</feature>
<dbReference type="GeneID" id="106811369"/>
<feature type="compositionally biased region" description="Polar residues" evidence="1">
    <location>
        <begin position="2861"/>
        <end position="2876"/>
    </location>
</feature>
<feature type="compositionally biased region" description="Pro residues" evidence="1">
    <location>
        <begin position="1825"/>
        <end position="1834"/>
    </location>
</feature>
<feature type="region of interest" description="Disordered" evidence="1">
    <location>
        <begin position="2789"/>
        <end position="2808"/>
    </location>
</feature>
<feature type="compositionally biased region" description="Polar residues" evidence="1">
    <location>
        <begin position="3390"/>
        <end position="3405"/>
    </location>
</feature>
<feature type="region of interest" description="Disordered" evidence="1">
    <location>
        <begin position="307"/>
        <end position="436"/>
    </location>
</feature>
<dbReference type="RefSeq" id="XP_014670442.1">
    <property type="nucleotide sequence ID" value="XM_014814956.1"/>
</dbReference>
<feature type="compositionally biased region" description="Polar residues" evidence="1">
    <location>
        <begin position="3212"/>
        <end position="3222"/>
    </location>
</feature>
<feature type="region of interest" description="Disordered" evidence="1">
    <location>
        <begin position="458"/>
        <end position="551"/>
    </location>
</feature>
<feature type="compositionally biased region" description="Low complexity" evidence="1">
    <location>
        <begin position="2006"/>
        <end position="2026"/>
    </location>
</feature>
<name>A0ABM1EE21_PRICU</name>
<feature type="region of interest" description="Disordered" evidence="1">
    <location>
        <begin position="90"/>
        <end position="111"/>
    </location>
</feature>
<feature type="compositionally biased region" description="Basic residues" evidence="1">
    <location>
        <begin position="1977"/>
        <end position="1987"/>
    </location>
</feature>
<evidence type="ECO:0000313" key="3">
    <source>
        <dbReference type="RefSeq" id="XP_014670442.1"/>
    </source>
</evidence>
<feature type="compositionally biased region" description="Basic residues" evidence="1">
    <location>
        <begin position="2059"/>
        <end position="2075"/>
    </location>
</feature>
<feature type="region of interest" description="Disordered" evidence="1">
    <location>
        <begin position="2861"/>
        <end position="2897"/>
    </location>
</feature>
<protein>
    <submittedName>
        <fullName evidence="3">Uncharacterized protein LOC106811369</fullName>
    </submittedName>
</protein>
<feature type="region of interest" description="Disordered" evidence="1">
    <location>
        <begin position="3382"/>
        <end position="3436"/>
    </location>
</feature>
<evidence type="ECO:0000256" key="1">
    <source>
        <dbReference type="SAM" id="MobiDB-lite"/>
    </source>
</evidence>